<dbReference type="InterPro" id="IPR001789">
    <property type="entry name" value="Sig_transdc_resp-reg_receiver"/>
</dbReference>
<keyword evidence="1 3" id="KW-0597">Phosphoprotein</keyword>
<dbReference type="PROSITE" id="PS50043">
    <property type="entry name" value="HTH_LUXR_2"/>
    <property type="match status" value="1"/>
</dbReference>
<dbReference type="SUPFAM" id="SSF46894">
    <property type="entry name" value="C-terminal effector domain of the bipartite response regulators"/>
    <property type="match status" value="1"/>
</dbReference>
<evidence type="ECO:0000259" key="5">
    <source>
        <dbReference type="PROSITE" id="PS50110"/>
    </source>
</evidence>
<dbReference type="Pfam" id="PF00196">
    <property type="entry name" value="GerE"/>
    <property type="match status" value="1"/>
</dbReference>
<proteinExistence type="predicted"/>
<protein>
    <submittedName>
        <fullName evidence="6">LuxR family transcriptional regulator</fullName>
    </submittedName>
</protein>
<evidence type="ECO:0000256" key="1">
    <source>
        <dbReference type="ARBA" id="ARBA00022553"/>
    </source>
</evidence>
<feature type="domain" description="HTH luxR-type" evidence="4">
    <location>
        <begin position="139"/>
        <end position="204"/>
    </location>
</feature>
<evidence type="ECO:0000313" key="6">
    <source>
        <dbReference type="EMBL" id="KIA90676.1"/>
    </source>
</evidence>
<dbReference type="InterPro" id="IPR016032">
    <property type="entry name" value="Sig_transdc_resp-reg_C-effctor"/>
</dbReference>
<evidence type="ECO:0000256" key="2">
    <source>
        <dbReference type="ARBA" id="ARBA00023125"/>
    </source>
</evidence>
<comment type="caution">
    <text evidence="6">The sequence shown here is derived from an EMBL/GenBank/DDBJ whole genome shotgun (WGS) entry which is preliminary data.</text>
</comment>
<feature type="modified residue" description="4-aspartylphosphate" evidence="3">
    <location>
        <position position="54"/>
    </location>
</feature>
<dbReference type="RefSeq" id="WP_039347964.1">
    <property type="nucleotide sequence ID" value="NZ_FOLA01000001.1"/>
</dbReference>
<organism evidence="6 7">
    <name type="scientific">Kaistella jeonii</name>
    <dbReference type="NCBI Taxonomy" id="266749"/>
    <lineage>
        <taxon>Bacteria</taxon>
        <taxon>Pseudomonadati</taxon>
        <taxon>Bacteroidota</taxon>
        <taxon>Flavobacteriia</taxon>
        <taxon>Flavobacteriales</taxon>
        <taxon>Weeksellaceae</taxon>
        <taxon>Chryseobacterium group</taxon>
        <taxon>Kaistella</taxon>
    </lineage>
</organism>
<dbReference type="SMART" id="SM00448">
    <property type="entry name" value="REC"/>
    <property type="match status" value="1"/>
</dbReference>
<dbReference type="GO" id="GO:0006355">
    <property type="term" value="P:regulation of DNA-templated transcription"/>
    <property type="evidence" value="ECO:0007669"/>
    <property type="project" value="InterPro"/>
</dbReference>
<dbReference type="Gene3D" id="3.40.50.2300">
    <property type="match status" value="1"/>
</dbReference>
<dbReference type="InterPro" id="IPR058245">
    <property type="entry name" value="NreC/VraR/RcsB-like_REC"/>
</dbReference>
<dbReference type="Pfam" id="PF00072">
    <property type="entry name" value="Response_reg"/>
    <property type="match status" value="1"/>
</dbReference>
<dbReference type="AlphaFoldDB" id="A0A0C1D1H9"/>
<feature type="domain" description="Response regulatory" evidence="5">
    <location>
        <begin position="3"/>
        <end position="119"/>
    </location>
</feature>
<accession>A0A0C1D1H9</accession>
<evidence type="ECO:0000259" key="4">
    <source>
        <dbReference type="PROSITE" id="PS50043"/>
    </source>
</evidence>
<dbReference type="CDD" id="cd17535">
    <property type="entry name" value="REC_NarL-like"/>
    <property type="match status" value="1"/>
</dbReference>
<dbReference type="OrthoDB" id="9797341at2"/>
<reference evidence="6 7" key="1">
    <citation type="submission" date="2014-10" db="EMBL/GenBank/DDBJ databases">
        <title>Kaistella jeonii genome.</title>
        <authorList>
            <person name="Clayton J.T."/>
            <person name="Newman J.D."/>
        </authorList>
    </citation>
    <scope>NUCLEOTIDE SEQUENCE [LARGE SCALE GENOMIC DNA]</scope>
    <source>
        <strain evidence="6 7">DSM 17048</strain>
    </source>
</reference>
<dbReference type="PROSITE" id="PS00622">
    <property type="entry name" value="HTH_LUXR_1"/>
    <property type="match status" value="1"/>
</dbReference>
<sequence>MIRIFAFDDSLERLNSLKALISLSDNLEYVGDAENCENVLSKMEEFYPDVVLMDINMPIVDGLEGLKQIKSKFPQIKVLIQTAFDDSDKIFQSISNGASGYILKSDHPTRILQAIEEVYEGGAAMNPAIAKRVLDYFSPKKNLEILTAKEQEVLKSLAEGNSYKMVADILGVSYSTINSHTKHIYEKLHISSLGEAIAWYYKNL</sequence>
<dbReference type="GO" id="GO:0000160">
    <property type="term" value="P:phosphorelay signal transduction system"/>
    <property type="evidence" value="ECO:0007669"/>
    <property type="project" value="InterPro"/>
</dbReference>
<dbReference type="PRINTS" id="PR00038">
    <property type="entry name" value="HTHLUXR"/>
</dbReference>
<evidence type="ECO:0000313" key="7">
    <source>
        <dbReference type="Proteomes" id="UP000031473"/>
    </source>
</evidence>
<dbReference type="PROSITE" id="PS50110">
    <property type="entry name" value="RESPONSE_REGULATORY"/>
    <property type="match status" value="1"/>
</dbReference>
<dbReference type="PANTHER" id="PTHR43214">
    <property type="entry name" value="TWO-COMPONENT RESPONSE REGULATOR"/>
    <property type="match status" value="1"/>
</dbReference>
<keyword evidence="2" id="KW-0238">DNA-binding</keyword>
<dbReference type="InterPro" id="IPR000792">
    <property type="entry name" value="Tscrpt_reg_LuxR_C"/>
</dbReference>
<dbReference type="CDD" id="cd06170">
    <property type="entry name" value="LuxR_C_like"/>
    <property type="match status" value="1"/>
</dbReference>
<dbReference type="GO" id="GO:0003677">
    <property type="term" value="F:DNA binding"/>
    <property type="evidence" value="ECO:0007669"/>
    <property type="project" value="UniProtKB-KW"/>
</dbReference>
<name>A0A0C1D1H9_9FLAO</name>
<dbReference type="STRING" id="266749.SAMN05421876_101118"/>
<dbReference type="InterPro" id="IPR039420">
    <property type="entry name" value="WalR-like"/>
</dbReference>
<dbReference type="SUPFAM" id="SSF52172">
    <property type="entry name" value="CheY-like"/>
    <property type="match status" value="1"/>
</dbReference>
<dbReference type="SMART" id="SM00421">
    <property type="entry name" value="HTH_LUXR"/>
    <property type="match status" value="1"/>
</dbReference>
<dbReference type="Proteomes" id="UP000031473">
    <property type="component" value="Unassembled WGS sequence"/>
</dbReference>
<evidence type="ECO:0000256" key="3">
    <source>
        <dbReference type="PROSITE-ProRule" id="PRU00169"/>
    </source>
</evidence>
<gene>
    <name evidence="6" type="ORF">OA86_02010</name>
</gene>
<dbReference type="InterPro" id="IPR011006">
    <property type="entry name" value="CheY-like_superfamily"/>
</dbReference>
<dbReference type="EMBL" id="JSYL01000001">
    <property type="protein sequence ID" value="KIA90676.1"/>
    <property type="molecule type" value="Genomic_DNA"/>
</dbReference>
<dbReference type="PANTHER" id="PTHR43214:SF43">
    <property type="entry name" value="TWO-COMPONENT RESPONSE REGULATOR"/>
    <property type="match status" value="1"/>
</dbReference>
<keyword evidence="7" id="KW-1185">Reference proteome</keyword>